<proteinExistence type="predicted"/>
<dbReference type="RefSeq" id="WP_205050592.1">
    <property type="nucleotide sequence ID" value="NZ_JACJKX010000012.1"/>
</dbReference>
<dbReference type="Proteomes" id="UP000777002">
    <property type="component" value="Unassembled WGS sequence"/>
</dbReference>
<dbReference type="EMBL" id="JACJKX010000012">
    <property type="protein sequence ID" value="MBM6929003.1"/>
    <property type="molecule type" value="Genomic_DNA"/>
</dbReference>
<name>A0ABS2GT74_9BURK</name>
<keyword evidence="3" id="KW-1185">Reference proteome</keyword>
<protein>
    <recommendedName>
        <fullName evidence="4">Type-F conjugative transfer system protein TraW</fullName>
    </recommendedName>
</protein>
<feature type="chain" id="PRO_5047171791" description="Type-F conjugative transfer system protein TraW" evidence="1">
    <location>
        <begin position="20"/>
        <end position="194"/>
    </location>
</feature>
<gene>
    <name evidence="2" type="ORF">H5985_06960</name>
</gene>
<keyword evidence="1" id="KW-0732">Signal</keyword>
<organism evidence="2 3">
    <name type="scientific">Parasutterella secunda</name>
    <dbReference type="NCBI Taxonomy" id="626947"/>
    <lineage>
        <taxon>Bacteria</taxon>
        <taxon>Pseudomonadati</taxon>
        <taxon>Pseudomonadota</taxon>
        <taxon>Betaproteobacteria</taxon>
        <taxon>Burkholderiales</taxon>
        <taxon>Sutterellaceae</taxon>
        <taxon>Parasutterella</taxon>
    </lineage>
</organism>
<reference evidence="2 3" key="1">
    <citation type="journal article" date="2021" name="Sci. Rep.">
        <title>The distribution of antibiotic resistance genes in chicken gut microbiota commensals.</title>
        <authorList>
            <person name="Juricova H."/>
            <person name="Matiasovicova J."/>
            <person name="Kubasova T."/>
            <person name="Cejkova D."/>
            <person name="Rychlik I."/>
        </authorList>
    </citation>
    <scope>NUCLEOTIDE SEQUENCE [LARGE SCALE GENOMIC DNA]</scope>
    <source>
        <strain evidence="2 3">An562</strain>
    </source>
</reference>
<evidence type="ECO:0000256" key="1">
    <source>
        <dbReference type="SAM" id="SignalP"/>
    </source>
</evidence>
<comment type="caution">
    <text evidence="2">The sequence shown here is derived from an EMBL/GenBank/DDBJ whole genome shotgun (WGS) entry which is preliminary data.</text>
</comment>
<evidence type="ECO:0008006" key="4">
    <source>
        <dbReference type="Google" id="ProtNLM"/>
    </source>
</evidence>
<sequence length="194" mass="21602">MTLPSFLLTLGLFMGSASALSAPTQALGPVYPVIEIDLLSIIKRHAEEEAQNASSRIHDNQALLKHWASKPLGHALPEAIESRRLRFDTHPQALEVLGKDYRREWLFINADNPMHLKVAQAFLQPKEVTCRVILVAGSIENAQKVLKTRLWFDQGGTLVKRLKIHALPAHVEMKATGITVSVRPAKDFLKGHKP</sequence>
<accession>A0ABS2GT74</accession>
<evidence type="ECO:0000313" key="2">
    <source>
        <dbReference type="EMBL" id="MBM6929003.1"/>
    </source>
</evidence>
<feature type="signal peptide" evidence="1">
    <location>
        <begin position="1"/>
        <end position="19"/>
    </location>
</feature>
<evidence type="ECO:0000313" key="3">
    <source>
        <dbReference type="Proteomes" id="UP000777002"/>
    </source>
</evidence>